<comment type="cofactor">
    <cofactor evidence="1">
        <name>FAD</name>
        <dbReference type="ChEBI" id="CHEBI:57692"/>
    </cofactor>
</comment>
<dbReference type="FunFam" id="1.10.540.10:FF:000004">
    <property type="entry name" value="Acyl-CoA dehydrogenase"/>
    <property type="match status" value="1"/>
</dbReference>
<evidence type="ECO:0000256" key="14">
    <source>
        <dbReference type="SAM" id="MobiDB-lite"/>
    </source>
</evidence>
<proteinExistence type="inferred from homology"/>
<dbReference type="GO" id="GO:0033539">
    <property type="term" value="P:fatty acid beta-oxidation using acyl-CoA dehydrogenase"/>
    <property type="evidence" value="ECO:0007669"/>
    <property type="project" value="InterPro"/>
</dbReference>
<keyword evidence="7" id="KW-0285">Flavoprotein</keyword>
<feature type="transmembrane region" description="Helical" evidence="15">
    <location>
        <begin position="38"/>
        <end position="63"/>
    </location>
</feature>
<feature type="domain" description="Acyl-CoA dehydrogenase/oxidase N-terminal" evidence="18">
    <location>
        <begin position="124"/>
        <end position="235"/>
    </location>
</feature>
<comment type="caution">
    <text evidence="20">The sequence shown here is derived from an EMBL/GenBank/DDBJ whole genome shotgun (WGS) entry which is preliminary data.</text>
</comment>
<dbReference type="InterPro" id="IPR013786">
    <property type="entry name" value="AcylCoA_DH/ox_N"/>
</dbReference>
<dbReference type="InterPro" id="IPR037069">
    <property type="entry name" value="AcylCoA_DH/ox_N_sf"/>
</dbReference>
<evidence type="ECO:0000259" key="19">
    <source>
        <dbReference type="Pfam" id="PF09317"/>
    </source>
</evidence>
<comment type="similarity">
    <text evidence="3">Belongs to the acyl-CoA dehydrogenase family.</text>
</comment>
<keyword evidence="15" id="KW-0472">Membrane</keyword>
<feature type="domain" description="Acyl-CoA dehydrogenase C-terminal bacterial-type" evidence="19">
    <location>
        <begin position="516"/>
        <end position="797"/>
    </location>
</feature>
<dbReference type="InterPro" id="IPR006091">
    <property type="entry name" value="Acyl-CoA_Oxase/DH_mid-dom"/>
</dbReference>
<keyword evidence="8" id="KW-0274">FAD</keyword>
<gene>
    <name evidence="20" type="ORF">VCB98_02770</name>
</gene>
<evidence type="ECO:0000256" key="1">
    <source>
        <dbReference type="ARBA" id="ARBA00001974"/>
    </source>
</evidence>
<dbReference type="InterPro" id="IPR015396">
    <property type="entry name" value="FadE_C"/>
</dbReference>
<keyword evidence="10" id="KW-0560">Oxidoreductase</keyword>
<dbReference type="Gene3D" id="2.40.110.10">
    <property type="entry name" value="Butyryl-CoA Dehydrogenase, subunit A, domain 2"/>
    <property type="match status" value="1"/>
</dbReference>
<dbReference type="Pfam" id="PF02771">
    <property type="entry name" value="Acyl-CoA_dh_N"/>
    <property type="match status" value="1"/>
</dbReference>
<evidence type="ECO:0000256" key="10">
    <source>
        <dbReference type="ARBA" id="ARBA00023002"/>
    </source>
</evidence>
<evidence type="ECO:0000313" key="20">
    <source>
        <dbReference type="EMBL" id="MEA5444736.1"/>
    </source>
</evidence>
<reference evidence="20 21" key="1">
    <citation type="submission" date="2023-12" db="EMBL/GenBank/DDBJ databases">
        <title>Whole-genome sequencing of halo(alkali)philic microorganisms from hypersaline lakes.</title>
        <authorList>
            <person name="Sorokin D.Y."/>
            <person name="Merkel A.Y."/>
            <person name="Messina E."/>
            <person name="Yakimov M."/>
        </authorList>
    </citation>
    <scope>NUCLEOTIDE SEQUENCE [LARGE SCALE GENOMIC DNA]</scope>
    <source>
        <strain evidence="20 21">AB-CW1</strain>
    </source>
</reference>
<keyword evidence="21" id="KW-1185">Reference proteome</keyword>
<evidence type="ECO:0000256" key="12">
    <source>
        <dbReference type="ARBA" id="ARBA00047882"/>
    </source>
</evidence>
<evidence type="ECO:0000256" key="4">
    <source>
        <dbReference type="ARBA" id="ARBA00012033"/>
    </source>
</evidence>
<dbReference type="InterPro" id="IPR046373">
    <property type="entry name" value="Acyl-CoA_Oxase/DH_mid-dom_sf"/>
</dbReference>
<dbReference type="Pfam" id="PF02770">
    <property type="entry name" value="Acyl-CoA_dh_M"/>
    <property type="match status" value="1"/>
</dbReference>
<evidence type="ECO:0000256" key="7">
    <source>
        <dbReference type="ARBA" id="ARBA00022630"/>
    </source>
</evidence>
<dbReference type="GO" id="GO:0050660">
    <property type="term" value="F:flavin adenine dinucleotide binding"/>
    <property type="evidence" value="ECO:0007669"/>
    <property type="project" value="InterPro"/>
</dbReference>
<dbReference type="InterPro" id="IPR009075">
    <property type="entry name" value="AcylCo_DH/oxidase_C"/>
</dbReference>
<evidence type="ECO:0000256" key="11">
    <source>
        <dbReference type="ARBA" id="ARBA00023098"/>
    </source>
</evidence>
<dbReference type="GO" id="GO:0070991">
    <property type="term" value="F:medium-chain fatty acyl-CoA dehydrogenase activity"/>
    <property type="evidence" value="ECO:0007669"/>
    <property type="project" value="UniProtKB-EC"/>
</dbReference>
<dbReference type="EC" id="1.3.8.8" evidence="5"/>
<dbReference type="Pfam" id="PF09317">
    <property type="entry name" value="ACDH_C"/>
    <property type="match status" value="1"/>
</dbReference>
<dbReference type="GO" id="GO:0005737">
    <property type="term" value="C:cytoplasm"/>
    <property type="evidence" value="ECO:0007669"/>
    <property type="project" value="TreeGrafter"/>
</dbReference>
<evidence type="ECO:0000259" key="18">
    <source>
        <dbReference type="Pfam" id="PF02771"/>
    </source>
</evidence>
<protein>
    <recommendedName>
        <fullName evidence="6">Acyl-coenzyme A dehydrogenase</fullName>
        <ecNumber evidence="4">1.3.8.7</ecNumber>
        <ecNumber evidence="5">1.3.8.8</ecNumber>
    </recommendedName>
</protein>
<keyword evidence="15" id="KW-1133">Transmembrane helix</keyword>
<evidence type="ECO:0000256" key="3">
    <source>
        <dbReference type="ARBA" id="ARBA00009347"/>
    </source>
</evidence>
<comment type="catalytic activity">
    <reaction evidence="12">
        <text>a medium-chain 2,3-saturated fatty acyl-CoA + oxidized [electron-transfer flavoprotein] + H(+) = a medium-chain (2E)-enoyl-CoA + reduced [electron-transfer flavoprotein]</text>
        <dbReference type="Rhea" id="RHEA:14477"/>
        <dbReference type="Rhea" id="RHEA-COMP:10685"/>
        <dbReference type="Rhea" id="RHEA-COMP:10686"/>
        <dbReference type="ChEBI" id="CHEBI:15378"/>
        <dbReference type="ChEBI" id="CHEBI:57692"/>
        <dbReference type="ChEBI" id="CHEBI:58307"/>
        <dbReference type="ChEBI" id="CHEBI:83723"/>
        <dbReference type="ChEBI" id="CHEBI:83726"/>
        <dbReference type="EC" id="1.3.8.7"/>
    </reaction>
</comment>
<evidence type="ECO:0000256" key="2">
    <source>
        <dbReference type="ARBA" id="ARBA00005005"/>
    </source>
</evidence>
<feature type="region of interest" description="Disordered" evidence="14">
    <location>
        <begin position="800"/>
        <end position="821"/>
    </location>
</feature>
<dbReference type="EMBL" id="JAYGII010000003">
    <property type="protein sequence ID" value="MEA5444736.1"/>
    <property type="molecule type" value="Genomic_DNA"/>
</dbReference>
<feature type="domain" description="Acyl-CoA oxidase/dehydrogenase middle" evidence="17">
    <location>
        <begin position="239"/>
        <end position="330"/>
    </location>
</feature>
<dbReference type="Gene3D" id="1.20.140.10">
    <property type="entry name" value="Butyryl-CoA Dehydrogenase, subunit A, domain 3"/>
    <property type="match status" value="1"/>
</dbReference>
<evidence type="ECO:0000259" key="16">
    <source>
        <dbReference type="Pfam" id="PF00441"/>
    </source>
</evidence>
<comment type="catalytic activity">
    <reaction evidence="13">
        <text>a long-chain 2,3-saturated fatty acyl-CoA + oxidized [electron-transfer flavoprotein] + H(+) = a long-chain (2E)-enoyl-CoA + reduced [electron-transfer flavoprotein]</text>
        <dbReference type="Rhea" id="RHEA:17721"/>
        <dbReference type="Rhea" id="RHEA-COMP:10685"/>
        <dbReference type="Rhea" id="RHEA-COMP:10686"/>
        <dbReference type="ChEBI" id="CHEBI:15378"/>
        <dbReference type="ChEBI" id="CHEBI:57692"/>
        <dbReference type="ChEBI" id="CHEBI:58307"/>
        <dbReference type="ChEBI" id="CHEBI:83721"/>
        <dbReference type="ChEBI" id="CHEBI:83727"/>
        <dbReference type="EC" id="1.3.8.8"/>
    </reaction>
</comment>
<dbReference type="AlphaFoldDB" id="A0AAP6JD28"/>
<dbReference type="InterPro" id="IPR036250">
    <property type="entry name" value="AcylCo_DH-like_C"/>
</dbReference>
<keyword evidence="15" id="KW-0812">Transmembrane</keyword>
<feature type="domain" description="Acyl-CoA dehydrogenase/oxidase C-terminal" evidence="16">
    <location>
        <begin position="362"/>
        <end position="505"/>
    </location>
</feature>
<dbReference type="InterPro" id="IPR009100">
    <property type="entry name" value="AcylCoA_DH/oxidase_NM_dom_sf"/>
</dbReference>
<dbReference type="FunFam" id="1.20.140.10:FF:000009">
    <property type="entry name" value="Acyl-CoA dehydrogenase"/>
    <property type="match status" value="1"/>
</dbReference>
<accession>A0AAP6JD28</accession>
<dbReference type="RefSeq" id="WP_346050252.1">
    <property type="nucleotide sequence ID" value="NZ_JAYGII010000003.1"/>
</dbReference>
<evidence type="ECO:0000256" key="8">
    <source>
        <dbReference type="ARBA" id="ARBA00022827"/>
    </source>
</evidence>
<dbReference type="NCBIfam" id="NF007000">
    <property type="entry name" value="PRK09463.1"/>
    <property type="match status" value="1"/>
</dbReference>
<dbReference type="PANTHER" id="PTHR48083:SF33">
    <property type="entry name" value="ACYL-COENZYME A DEHYDROGENASE"/>
    <property type="match status" value="1"/>
</dbReference>
<evidence type="ECO:0000256" key="6">
    <source>
        <dbReference type="ARBA" id="ARBA00020144"/>
    </source>
</evidence>
<evidence type="ECO:0000256" key="5">
    <source>
        <dbReference type="ARBA" id="ARBA00012040"/>
    </source>
</evidence>
<sequence>MSGLVWFLVTIALALSLAYIRASLPVWTGAFAALIGANWLISGSLPLVATIVFLAVAIPLNVLSLRRAVFSSRLLNWFRSVMPPISQTERVALDAGNTWWDADLFTGQPDWNKLLSYPSPQLTDEEQAFVDGPTEELCKMIDDWQITHELNDLPAPVWDFLRDNRFFGMIIPKEYGGLGFSALAHSSVVMKVASRSPSAGVTVMVPNSLGPGELLLHYGTDKQKDYYLPRLAKGEEIPCFALTGPHAGSDAGAIPDTGIVCKGEHNGKEVLGFRLNWDKRYITLAPVATLLGVAFKAYDPDGLLGDKKSLGITLALIPTDTPGVEIGDRHFPLNASFQNGPTRGKDVFIPMEYLIGDQEYIGEGWRMLMNCLSVGRAISLPALGTGAGKLSSRATGAYARVRKQFKTPIGKFEGVEEGLARIGAYTYRMEAMRRMTAGALDLGEKPSVLSAILKYHCTEGMRQVVGDAMDIHGGKGVMMGPGNYLARTYQSIPISITVEGANILTRSLMIFGQGAIRCHPYLLKEMECVGMEDEEQAVRKFDRALFSHVGFTISNAVRAFVTGLTRGLFIRTPEAGEVSRYYRQFSRMSAAFAFSADVTLLLLGGELKRKEKLSARFGDVLSHLYMGSSMLKQFEDQGRPASDLPMLHWACQESLYIIEDRLNEIFRNFPSPLLGRLVKLVVMPTGRSFRRPSDRLGHEVASLLLTPSAARDRLTRGVWSSKDPEDPVGRVEYAMDRMITAEPLEARLQKGLGVRLSAANLEDTVKRGVAEDVISEQEGAIILEAAKAMAAAIAVDELPAEREPEAHGSSARQGEAAKATG</sequence>
<evidence type="ECO:0000256" key="13">
    <source>
        <dbReference type="ARBA" id="ARBA00049247"/>
    </source>
</evidence>
<dbReference type="SUPFAM" id="SSF47203">
    <property type="entry name" value="Acyl-CoA dehydrogenase C-terminal domain-like"/>
    <property type="match status" value="1"/>
</dbReference>
<dbReference type="Gene3D" id="1.10.540.10">
    <property type="entry name" value="Acyl-CoA dehydrogenase/oxidase, N-terminal domain"/>
    <property type="match status" value="1"/>
</dbReference>
<evidence type="ECO:0000313" key="21">
    <source>
        <dbReference type="Proteomes" id="UP001302316"/>
    </source>
</evidence>
<organism evidence="20 21">
    <name type="scientific">Natronospira elongata</name>
    <dbReference type="NCBI Taxonomy" id="3110268"/>
    <lineage>
        <taxon>Bacteria</taxon>
        <taxon>Pseudomonadati</taxon>
        <taxon>Pseudomonadota</taxon>
        <taxon>Gammaproteobacteria</taxon>
        <taxon>Natronospirales</taxon>
        <taxon>Natronospiraceae</taxon>
        <taxon>Natronospira</taxon>
    </lineage>
</organism>
<keyword evidence="11" id="KW-0443">Lipid metabolism</keyword>
<dbReference type="SUPFAM" id="SSF56645">
    <property type="entry name" value="Acyl-CoA dehydrogenase NM domain-like"/>
    <property type="match status" value="1"/>
</dbReference>
<dbReference type="Pfam" id="PF00441">
    <property type="entry name" value="Acyl-CoA_dh_1"/>
    <property type="match status" value="1"/>
</dbReference>
<dbReference type="FunFam" id="2.40.110.10:FF:000010">
    <property type="entry name" value="Acyl-CoA dehydrogenase"/>
    <property type="match status" value="1"/>
</dbReference>
<dbReference type="NCBIfam" id="NF009586">
    <property type="entry name" value="PRK13026.1"/>
    <property type="match status" value="1"/>
</dbReference>
<dbReference type="EC" id="1.3.8.7" evidence="4"/>
<comment type="pathway">
    <text evidence="2">Lipid metabolism; fatty acid beta-oxidation.</text>
</comment>
<evidence type="ECO:0000256" key="15">
    <source>
        <dbReference type="SAM" id="Phobius"/>
    </source>
</evidence>
<dbReference type="GO" id="GO:0004466">
    <property type="term" value="F:long-chain fatty acyl-CoA dehydrogenase activity"/>
    <property type="evidence" value="ECO:0007669"/>
    <property type="project" value="UniProtKB-EC"/>
</dbReference>
<evidence type="ECO:0000256" key="9">
    <source>
        <dbReference type="ARBA" id="ARBA00022832"/>
    </source>
</evidence>
<dbReference type="PANTHER" id="PTHR48083">
    <property type="entry name" value="MEDIUM-CHAIN SPECIFIC ACYL-COA DEHYDROGENASE, MITOCHONDRIAL-RELATED"/>
    <property type="match status" value="1"/>
</dbReference>
<name>A0AAP6JD28_9GAMM</name>
<dbReference type="Proteomes" id="UP001302316">
    <property type="component" value="Unassembled WGS sequence"/>
</dbReference>
<evidence type="ECO:0000259" key="17">
    <source>
        <dbReference type="Pfam" id="PF02770"/>
    </source>
</evidence>
<dbReference type="InterPro" id="IPR050741">
    <property type="entry name" value="Acyl-CoA_dehydrogenase"/>
</dbReference>
<keyword evidence="9" id="KW-0276">Fatty acid metabolism</keyword>